<name>A0AAV4X4S5_CAEEX</name>
<dbReference type="AlphaFoldDB" id="A0AAV4X4S5"/>
<sequence length="174" mass="20304">MPTVLLCPGKLPSVLELWALPWRRRRPELKAIPDIAGKKKQEKWNCKKIFQFQLTPSGKEIEREKKKVRKFRLGISCCRTLPSAVFSSVKFEECHHFYYARNNSQFWSFGRCHADAENSRLSINAARKNSGRALDKSPKKSEIQPRYFLLSHSPSTIFSSVKSEECRQFYYALE</sequence>
<reference evidence="1 2" key="1">
    <citation type="submission" date="2021-06" db="EMBL/GenBank/DDBJ databases">
        <title>Caerostris extrusa draft genome.</title>
        <authorList>
            <person name="Kono N."/>
            <person name="Arakawa K."/>
        </authorList>
    </citation>
    <scope>NUCLEOTIDE SEQUENCE [LARGE SCALE GENOMIC DNA]</scope>
</reference>
<evidence type="ECO:0000313" key="1">
    <source>
        <dbReference type="EMBL" id="GIY88774.1"/>
    </source>
</evidence>
<dbReference type="Proteomes" id="UP001054945">
    <property type="component" value="Unassembled WGS sequence"/>
</dbReference>
<dbReference type="EMBL" id="BPLR01017100">
    <property type="protein sequence ID" value="GIY88774.1"/>
    <property type="molecule type" value="Genomic_DNA"/>
</dbReference>
<comment type="caution">
    <text evidence="1">The sequence shown here is derived from an EMBL/GenBank/DDBJ whole genome shotgun (WGS) entry which is preliminary data.</text>
</comment>
<keyword evidence="2" id="KW-1185">Reference proteome</keyword>
<accession>A0AAV4X4S5</accession>
<protein>
    <submittedName>
        <fullName evidence="1">Uncharacterized protein</fullName>
    </submittedName>
</protein>
<proteinExistence type="predicted"/>
<evidence type="ECO:0000313" key="2">
    <source>
        <dbReference type="Proteomes" id="UP001054945"/>
    </source>
</evidence>
<gene>
    <name evidence="1" type="ORF">CEXT_758881</name>
</gene>
<organism evidence="1 2">
    <name type="scientific">Caerostris extrusa</name>
    <name type="common">Bark spider</name>
    <name type="synonym">Caerostris bankana</name>
    <dbReference type="NCBI Taxonomy" id="172846"/>
    <lineage>
        <taxon>Eukaryota</taxon>
        <taxon>Metazoa</taxon>
        <taxon>Ecdysozoa</taxon>
        <taxon>Arthropoda</taxon>
        <taxon>Chelicerata</taxon>
        <taxon>Arachnida</taxon>
        <taxon>Araneae</taxon>
        <taxon>Araneomorphae</taxon>
        <taxon>Entelegynae</taxon>
        <taxon>Araneoidea</taxon>
        <taxon>Araneidae</taxon>
        <taxon>Caerostris</taxon>
    </lineage>
</organism>